<dbReference type="InterPro" id="IPR035986">
    <property type="entry name" value="PKD_dom_sf"/>
</dbReference>
<protein>
    <recommendedName>
        <fullName evidence="2">Glycosyl hydrolase family 13 catalytic domain-containing protein</fullName>
    </recommendedName>
</protein>
<dbReference type="RefSeq" id="WP_353332941.1">
    <property type="nucleotide sequence ID" value="NZ_AP028055.1"/>
</dbReference>
<accession>A0ABN6Z271</accession>
<dbReference type="SUPFAM" id="SSF51445">
    <property type="entry name" value="(Trans)glycosidases"/>
    <property type="match status" value="1"/>
</dbReference>
<reference evidence="3 4" key="1">
    <citation type="submission" date="2023-04" db="EMBL/GenBank/DDBJ databases">
        <title>Draft genome sequence of acteroides sedimenti strain YN3PY1.</title>
        <authorList>
            <person name="Yoshida N."/>
        </authorList>
    </citation>
    <scope>NUCLEOTIDE SEQUENCE [LARGE SCALE GENOMIC DNA]</scope>
    <source>
        <strain evidence="3 4">YN3PY1</strain>
    </source>
</reference>
<organism evidence="3 4">
    <name type="scientific">Bacteroides sedimenti</name>
    <dbReference type="NCBI Taxonomy" id="2136147"/>
    <lineage>
        <taxon>Bacteria</taxon>
        <taxon>Pseudomonadati</taxon>
        <taxon>Bacteroidota</taxon>
        <taxon>Bacteroidia</taxon>
        <taxon>Bacteroidales</taxon>
        <taxon>Bacteroidaceae</taxon>
        <taxon>Bacteroides</taxon>
    </lineage>
</organism>
<dbReference type="InterPro" id="IPR013783">
    <property type="entry name" value="Ig-like_fold"/>
</dbReference>
<dbReference type="Gene3D" id="3.20.20.80">
    <property type="entry name" value="Glycosidases"/>
    <property type="match status" value="1"/>
</dbReference>
<dbReference type="InterPro" id="IPR006047">
    <property type="entry name" value="GH13_cat_dom"/>
</dbReference>
<feature type="domain" description="Glycosyl hydrolase family 13 catalytic" evidence="2">
    <location>
        <begin position="384"/>
        <end position="736"/>
    </location>
</feature>
<dbReference type="SUPFAM" id="SSF49299">
    <property type="entry name" value="PKD domain"/>
    <property type="match status" value="1"/>
</dbReference>
<evidence type="ECO:0000313" key="3">
    <source>
        <dbReference type="EMBL" id="BEG98194.1"/>
    </source>
</evidence>
<evidence type="ECO:0000256" key="1">
    <source>
        <dbReference type="SAM" id="SignalP"/>
    </source>
</evidence>
<dbReference type="InterPro" id="IPR017853">
    <property type="entry name" value="GH"/>
</dbReference>
<feature type="chain" id="PRO_5045791813" description="Glycosyl hydrolase family 13 catalytic domain-containing protein" evidence="1">
    <location>
        <begin position="20"/>
        <end position="896"/>
    </location>
</feature>
<feature type="signal peptide" evidence="1">
    <location>
        <begin position="1"/>
        <end position="19"/>
    </location>
</feature>
<dbReference type="Gene3D" id="2.60.40.10">
    <property type="entry name" value="Immunoglobulins"/>
    <property type="match status" value="1"/>
</dbReference>
<dbReference type="PANTHER" id="PTHR43002">
    <property type="entry name" value="GLYCOGEN DEBRANCHING ENZYME"/>
    <property type="match status" value="1"/>
</dbReference>
<sequence length="896" mass="100060">MKKGLLLFILCCISLLGFAQGTVTTSPSPLNADLPGKITFIPSSSSPLYNYSGDIYVHIGVINGSTWLYVPADWNTNLDKCKMTKEAANTWSISLSPTIREWFGATGPITKIGLVFRNENGTLKGISTDTFVSVTDNNLYVSLSGSSASGVYEIGSTATFTATATSASNLSISVDGINIASNSASTSLTATYTFNSIGSHVVKATANNDLSTVSVTSNVIVRNPIVTATRPTGTVEGINIIDNNTVTFVFYDQDTSGNHKDCAFLIGDFNNWTLSSDYQMKWDNVNKCWWQTVTGLDPNIEYGFQYYFCSTTESPIRCADPYCEKILDPWNDGYISTDVYPGLKPYPFDKTSDPVAVFKINKTNYSWQATNFIAPDAQHLRVYELLVRDFTTDGAIKAATAKLDYIKSLGMNAIELMPIQEFDGNDSWGYNPNFYFAPDKAYGTPNDYKTFIDECHKRGLAVILDVVFNHSWGQFPWCKLYWDSVNNRPAANNPFYNAIAPHPYSVGNDFKHSNPKVRAYFKNVLAYWMNEYKVDGFRFDLSKGFTDKSSTESTASNYDATRISYLKEYIDKIKSVNPKAYAILEHFCVVTEEAELANDGAMLWRNLNNAYCQSAMGYSSSSDFSGLYYGTSMPAASLMGYMESHDEERTAFKAKSYGEASLINSLDERMKQEANNAAFFFTVPGPKMIWQFEELGYDVSINENGRTGRKPVLWNYYDETARKGLYDNYSKICALRNSYPDLFSTSSTFSWLVATYNWYSGRFINIESADKQKHVVVAGNFSNTSGDISVTFPHVGTWYNYLDKTSITVTATTQNVQIPSHEFKLYTDFVPVISGIEDIILSDKEVNSVDVFSINGILVKNLKTRSELNDINLGKGCFILRTHYTDGTYSTTKIMK</sequence>
<name>A0ABN6Z271_9BACE</name>
<dbReference type="Pfam" id="PF00128">
    <property type="entry name" value="Alpha-amylase"/>
    <property type="match status" value="2"/>
</dbReference>
<keyword evidence="1" id="KW-0732">Signal</keyword>
<proteinExistence type="predicted"/>
<dbReference type="SMART" id="SM00642">
    <property type="entry name" value="Aamy"/>
    <property type="match status" value="1"/>
</dbReference>
<dbReference type="Proteomes" id="UP001496674">
    <property type="component" value="Chromosome"/>
</dbReference>
<evidence type="ECO:0000313" key="4">
    <source>
        <dbReference type="Proteomes" id="UP001496674"/>
    </source>
</evidence>
<keyword evidence="4" id="KW-1185">Reference proteome</keyword>
<dbReference type="EMBL" id="AP028055">
    <property type="protein sequence ID" value="BEG98194.1"/>
    <property type="molecule type" value="Genomic_DNA"/>
</dbReference>
<evidence type="ECO:0000259" key="2">
    <source>
        <dbReference type="SMART" id="SM00642"/>
    </source>
</evidence>
<gene>
    <name evidence="3" type="ORF">BSYN_04590</name>
</gene>
<dbReference type="CDD" id="cd11350">
    <property type="entry name" value="AmyAc_4"/>
    <property type="match status" value="1"/>
</dbReference>